<comment type="caution">
    <text evidence="2">The sequence shown here is derived from an EMBL/GenBank/DDBJ whole genome shotgun (WGS) entry which is preliminary data.</text>
</comment>
<organism evidence="2 3">
    <name type="scientific">Zooshikella ganghwensis</name>
    <dbReference type="NCBI Taxonomy" id="202772"/>
    <lineage>
        <taxon>Bacteria</taxon>
        <taxon>Pseudomonadati</taxon>
        <taxon>Pseudomonadota</taxon>
        <taxon>Gammaproteobacteria</taxon>
        <taxon>Oceanospirillales</taxon>
        <taxon>Zooshikellaceae</taxon>
        <taxon>Zooshikella</taxon>
    </lineage>
</organism>
<gene>
    <name evidence="2" type="ORF">B9G39_06200</name>
</gene>
<feature type="transmembrane region" description="Helical" evidence="1">
    <location>
        <begin position="70"/>
        <end position="89"/>
    </location>
</feature>
<evidence type="ECO:0000313" key="2">
    <source>
        <dbReference type="EMBL" id="RDH43073.1"/>
    </source>
</evidence>
<protein>
    <submittedName>
        <fullName evidence="2">DUF2069 domain-containing protein</fullName>
    </submittedName>
</protein>
<dbReference type="InterPro" id="IPR018643">
    <property type="entry name" value="DUF2069_membrane"/>
</dbReference>
<dbReference type="AlphaFoldDB" id="A0A4P9VIR4"/>
<keyword evidence="1" id="KW-1133">Transmembrane helix</keyword>
<dbReference type="GO" id="GO:0016758">
    <property type="term" value="F:hexosyltransferase activity"/>
    <property type="evidence" value="ECO:0007669"/>
    <property type="project" value="InterPro"/>
</dbReference>
<feature type="transmembrane region" description="Helical" evidence="1">
    <location>
        <begin position="42"/>
        <end position="63"/>
    </location>
</feature>
<sequence>MSSANVTAIKHHSMSIVTKALYITLILYLILDTWLLRPPEGVSLVVITLVKLLPLSLLFPGVFHGKPRTYAWLCFILTIYFTAGVLATWQTPEQWQNWFLTLTSSTMFITSMLYIRWFYRAH</sequence>
<keyword evidence="3" id="KW-1185">Reference proteome</keyword>
<dbReference type="Pfam" id="PF09842">
    <property type="entry name" value="DUF2069"/>
    <property type="match status" value="1"/>
</dbReference>
<dbReference type="Proteomes" id="UP000257039">
    <property type="component" value="Unassembled WGS sequence"/>
</dbReference>
<dbReference type="GO" id="GO:0005886">
    <property type="term" value="C:plasma membrane"/>
    <property type="evidence" value="ECO:0007669"/>
    <property type="project" value="UniProtKB-SubCell"/>
</dbReference>
<evidence type="ECO:0000313" key="3">
    <source>
        <dbReference type="Proteomes" id="UP000257039"/>
    </source>
</evidence>
<reference evidence="2 3" key="1">
    <citation type="submission" date="2017-04" db="EMBL/GenBank/DDBJ databases">
        <title>Draft genome sequence of Zooshikella ganghwensis VG4 isolated from Red Sea sediments.</title>
        <authorList>
            <person name="Rehman Z."/>
            <person name="Alam I."/>
            <person name="Kamau A."/>
            <person name="Bajic V."/>
            <person name="Leiknes T."/>
        </authorList>
    </citation>
    <scope>NUCLEOTIDE SEQUENCE [LARGE SCALE GENOMIC DNA]</scope>
    <source>
        <strain evidence="2 3">VG4</strain>
    </source>
</reference>
<evidence type="ECO:0000256" key="1">
    <source>
        <dbReference type="SAM" id="Phobius"/>
    </source>
</evidence>
<feature type="transmembrane region" description="Helical" evidence="1">
    <location>
        <begin position="20"/>
        <end position="36"/>
    </location>
</feature>
<dbReference type="RefSeq" id="WP_051310642.1">
    <property type="nucleotide sequence ID" value="NZ_NDXW01000001.1"/>
</dbReference>
<keyword evidence="1" id="KW-0472">Membrane</keyword>
<accession>A0A4P9VIR4</accession>
<keyword evidence="1" id="KW-0812">Transmembrane</keyword>
<proteinExistence type="predicted"/>
<dbReference type="EMBL" id="NDXW01000001">
    <property type="protein sequence ID" value="RDH43073.1"/>
    <property type="molecule type" value="Genomic_DNA"/>
</dbReference>
<name>A0A4P9VIR4_9GAMM</name>
<feature type="transmembrane region" description="Helical" evidence="1">
    <location>
        <begin position="95"/>
        <end position="119"/>
    </location>
</feature>